<dbReference type="SUPFAM" id="SSF88946">
    <property type="entry name" value="Sigma2 domain of RNA polymerase sigma factors"/>
    <property type="match status" value="1"/>
</dbReference>
<dbReference type="InterPro" id="IPR039425">
    <property type="entry name" value="RNA_pol_sigma-70-like"/>
</dbReference>
<dbReference type="InterPro" id="IPR036388">
    <property type="entry name" value="WH-like_DNA-bd_sf"/>
</dbReference>
<dbReference type="EMBL" id="FKBS01000025">
    <property type="protein sequence ID" value="SAI47157.1"/>
    <property type="molecule type" value="Genomic_DNA"/>
</dbReference>
<organism evidence="7 8">
    <name type="scientific">Bordetella ansorpii</name>
    <dbReference type="NCBI Taxonomy" id="288768"/>
    <lineage>
        <taxon>Bacteria</taxon>
        <taxon>Pseudomonadati</taxon>
        <taxon>Pseudomonadota</taxon>
        <taxon>Betaproteobacteria</taxon>
        <taxon>Burkholderiales</taxon>
        <taxon>Alcaligenaceae</taxon>
        <taxon>Bordetella</taxon>
    </lineage>
</organism>
<evidence type="ECO:0000256" key="4">
    <source>
        <dbReference type="ARBA" id="ARBA00023163"/>
    </source>
</evidence>
<evidence type="ECO:0000256" key="3">
    <source>
        <dbReference type="ARBA" id="ARBA00023082"/>
    </source>
</evidence>
<dbReference type="InterPro" id="IPR013325">
    <property type="entry name" value="RNA_pol_sigma_r2"/>
</dbReference>
<feature type="signal peptide" evidence="6">
    <location>
        <begin position="1"/>
        <end position="23"/>
    </location>
</feature>
<gene>
    <name evidence="7" type="ORF">SAMEA1982600_03770</name>
</gene>
<dbReference type="AlphaFoldDB" id="A0A157QN21"/>
<evidence type="ECO:0000256" key="5">
    <source>
        <dbReference type="SAM" id="MobiDB-lite"/>
    </source>
</evidence>
<feature type="region of interest" description="Disordered" evidence="5">
    <location>
        <begin position="192"/>
        <end position="214"/>
    </location>
</feature>
<sequence length="214" mass="23769">MSKRVSDLSALPALVACAPTAVASPCAQARLALCHVVETQYCTLRQRLAYLLECDQLAGDVLHDVYMRLCTHAVPTHVRDAKGYVLQMALNRAKDHHRAYARTTPLDDCDDVLLAEPGLEPERRAQARHALRVLDLSLQRLPARCHALICGMYVDGEACEALGRRWGLSTAAVRREIRRGLRACRKDCDEVPNGASQHRMRKQNYLAPAGHARA</sequence>
<feature type="chain" id="PRO_5007615330" evidence="6">
    <location>
        <begin position="24"/>
        <end position="214"/>
    </location>
</feature>
<dbReference type="PANTHER" id="PTHR43133">
    <property type="entry name" value="RNA POLYMERASE ECF-TYPE SIGMA FACTO"/>
    <property type="match status" value="1"/>
</dbReference>
<accession>A0A157QN21</accession>
<proteinExistence type="inferred from homology"/>
<evidence type="ECO:0000256" key="2">
    <source>
        <dbReference type="ARBA" id="ARBA00023015"/>
    </source>
</evidence>
<dbReference type="InterPro" id="IPR013324">
    <property type="entry name" value="RNA_pol_sigma_r3/r4-like"/>
</dbReference>
<dbReference type="OrthoDB" id="8589148at2"/>
<dbReference type="GO" id="GO:0016987">
    <property type="term" value="F:sigma factor activity"/>
    <property type="evidence" value="ECO:0007669"/>
    <property type="project" value="UniProtKB-KW"/>
</dbReference>
<dbReference type="SUPFAM" id="SSF88659">
    <property type="entry name" value="Sigma3 and sigma4 domains of RNA polymerase sigma factors"/>
    <property type="match status" value="1"/>
</dbReference>
<evidence type="ECO:0000256" key="6">
    <source>
        <dbReference type="SAM" id="SignalP"/>
    </source>
</evidence>
<dbReference type="RefSeq" id="WP_156523159.1">
    <property type="nucleotide sequence ID" value="NZ_FKBS01000025.1"/>
</dbReference>
<keyword evidence="6" id="KW-0732">Signal</keyword>
<dbReference type="GO" id="GO:0006352">
    <property type="term" value="P:DNA-templated transcription initiation"/>
    <property type="evidence" value="ECO:0007669"/>
    <property type="project" value="InterPro"/>
</dbReference>
<keyword evidence="3" id="KW-0731">Sigma factor</keyword>
<evidence type="ECO:0000256" key="1">
    <source>
        <dbReference type="ARBA" id="ARBA00010641"/>
    </source>
</evidence>
<reference evidence="7 8" key="1">
    <citation type="submission" date="2016-03" db="EMBL/GenBank/DDBJ databases">
        <authorList>
            <consortium name="Pathogen Informatics"/>
        </authorList>
    </citation>
    <scope>NUCLEOTIDE SEQUENCE [LARGE SCALE GENOMIC DNA]</scope>
    <source>
        <strain evidence="7 8">NCTC13364</strain>
    </source>
</reference>
<protein>
    <submittedName>
        <fullName evidence="7">ECF family sigma factor</fullName>
    </submittedName>
</protein>
<dbReference type="PANTHER" id="PTHR43133:SF63">
    <property type="entry name" value="RNA POLYMERASE SIGMA FACTOR FECI-RELATED"/>
    <property type="match status" value="1"/>
</dbReference>
<name>A0A157QN21_9BORD</name>
<keyword evidence="2" id="KW-0805">Transcription regulation</keyword>
<evidence type="ECO:0000313" key="8">
    <source>
        <dbReference type="Proteomes" id="UP000077037"/>
    </source>
</evidence>
<evidence type="ECO:0000313" key="7">
    <source>
        <dbReference type="EMBL" id="SAI47157.1"/>
    </source>
</evidence>
<dbReference type="Proteomes" id="UP000077037">
    <property type="component" value="Unassembled WGS sequence"/>
</dbReference>
<dbReference type="Gene3D" id="1.10.1740.10">
    <property type="match status" value="1"/>
</dbReference>
<keyword evidence="4" id="KW-0804">Transcription</keyword>
<dbReference type="Gene3D" id="1.10.10.10">
    <property type="entry name" value="Winged helix-like DNA-binding domain superfamily/Winged helix DNA-binding domain"/>
    <property type="match status" value="1"/>
</dbReference>
<comment type="similarity">
    <text evidence="1">Belongs to the sigma-70 factor family. ECF subfamily.</text>
</comment>